<dbReference type="AlphaFoldDB" id="A0A7W8XM01"/>
<evidence type="ECO:0000313" key="1">
    <source>
        <dbReference type="EMBL" id="MBB5571801.1"/>
    </source>
</evidence>
<dbReference type="InterPro" id="IPR058532">
    <property type="entry name" value="YjbR/MT2646/Rv2570-like"/>
</dbReference>
<reference evidence="1 2" key="1">
    <citation type="submission" date="2020-08" db="EMBL/GenBank/DDBJ databases">
        <title>Genomic Encyclopedia of Type Strains, Phase IV (KMG-V): Genome sequencing to study the core and pangenomes of soil and plant-associated prokaryotes.</title>
        <authorList>
            <person name="Whitman W."/>
        </authorList>
    </citation>
    <scope>NUCLEOTIDE SEQUENCE [LARGE SCALE GENOMIC DNA]</scope>
    <source>
        <strain evidence="1 2">SEMIA 4064</strain>
    </source>
</reference>
<comment type="caution">
    <text evidence="1">The sequence shown here is derived from an EMBL/GenBank/DDBJ whole genome shotgun (WGS) entry which is preliminary data.</text>
</comment>
<gene>
    <name evidence="1" type="ORF">GGD50_000377</name>
</gene>
<accession>A0A7W8XM01</accession>
<organism evidence="1 2">
    <name type="scientific">Rhizobium paranaense</name>
    <dbReference type="NCBI Taxonomy" id="1650438"/>
    <lineage>
        <taxon>Bacteria</taxon>
        <taxon>Pseudomonadati</taxon>
        <taxon>Pseudomonadota</taxon>
        <taxon>Alphaproteobacteria</taxon>
        <taxon>Hyphomicrobiales</taxon>
        <taxon>Rhizobiaceae</taxon>
        <taxon>Rhizobium/Agrobacterium group</taxon>
        <taxon>Rhizobium</taxon>
    </lineage>
</organism>
<name>A0A7W8XM01_9HYPH</name>
<evidence type="ECO:0000313" key="2">
    <source>
        <dbReference type="Proteomes" id="UP000549882"/>
    </source>
</evidence>
<dbReference type="EMBL" id="JACHBI010000001">
    <property type="protein sequence ID" value="MBB5571801.1"/>
    <property type="molecule type" value="Genomic_DNA"/>
</dbReference>
<keyword evidence="2" id="KW-1185">Reference proteome</keyword>
<evidence type="ECO:0008006" key="3">
    <source>
        <dbReference type="Google" id="ProtNLM"/>
    </source>
</evidence>
<dbReference type="Proteomes" id="UP000549882">
    <property type="component" value="Unassembled WGS sequence"/>
</dbReference>
<dbReference type="RefSeq" id="WP_107107427.1">
    <property type="nucleotide sequence ID" value="NZ_JACHBI010000001.1"/>
</dbReference>
<protein>
    <recommendedName>
        <fullName evidence="3">MmcQ/YjbR family DNA-binding protein</fullName>
    </recommendedName>
</protein>
<proteinExistence type="predicted"/>
<sequence length="120" mass="13249">MAVSIETDAISQRLQRVAAQAGLPEVEVSTHYGTPALKVGGKAFVSVKNGETIVLALPIDRKEQLIEMAPEIYFQSDHYVGWPALPTRIDAIGDEELQLRLIEAWQFRAPKTLRAAFDAC</sequence>
<dbReference type="Pfam" id="PF04237">
    <property type="entry name" value="YjbR"/>
    <property type="match status" value="1"/>
</dbReference>